<evidence type="ECO:0000313" key="2">
    <source>
        <dbReference type="Proteomes" id="UP000027442"/>
    </source>
</evidence>
<sequence length="41" mass="4928">MVVVQDVKERMSFTSPSVPIWHDNFQRLRCYRLDLEIISFA</sequence>
<proteinExistence type="predicted"/>
<reference evidence="1 2" key="1">
    <citation type="submission" date="2013-08" db="EMBL/GenBank/DDBJ databases">
        <authorList>
            <person name="Weinstock G."/>
            <person name="Sodergren E."/>
            <person name="Wylie T."/>
            <person name="Fulton L."/>
            <person name="Fulton R."/>
            <person name="Fronick C."/>
            <person name="O'Laughlin M."/>
            <person name="Godfrey J."/>
            <person name="Miner T."/>
            <person name="Herter B."/>
            <person name="Appelbaum E."/>
            <person name="Cordes M."/>
            <person name="Lek S."/>
            <person name="Wollam A."/>
            <person name="Pepin K.H."/>
            <person name="Palsikar V.B."/>
            <person name="Mitreva M."/>
            <person name="Wilson R.K."/>
        </authorList>
    </citation>
    <scope>NUCLEOTIDE SEQUENCE [LARGE SCALE GENOMIC DNA]</scope>
    <source>
        <strain evidence="1 2">ATCC 15930</strain>
    </source>
</reference>
<protein>
    <submittedName>
        <fullName evidence="1">Uncharacterized protein</fullName>
    </submittedName>
</protein>
<accession>A0A069QK82</accession>
<dbReference type="AlphaFoldDB" id="A0A069QK82"/>
<dbReference type="Proteomes" id="UP000027442">
    <property type="component" value="Unassembled WGS sequence"/>
</dbReference>
<name>A0A069QK82_HOYLO</name>
<dbReference type="HOGENOM" id="CLU_3274506_0_0_10"/>
<dbReference type="EMBL" id="JNGW01000023">
    <property type="protein sequence ID" value="KDR53205.1"/>
    <property type="molecule type" value="Genomic_DNA"/>
</dbReference>
<gene>
    <name evidence="1" type="ORF">HMPREF1991_00679</name>
</gene>
<comment type="caution">
    <text evidence="1">The sequence shown here is derived from an EMBL/GenBank/DDBJ whole genome shotgun (WGS) entry which is preliminary data.</text>
</comment>
<keyword evidence="2" id="KW-1185">Reference proteome</keyword>
<evidence type="ECO:0000313" key="1">
    <source>
        <dbReference type="EMBL" id="KDR53205.1"/>
    </source>
</evidence>
<organism evidence="1 2">
    <name type="scientific">Hoylesella loescheii DSM 19665 = JCM 12249 = ATCC 15930</name>
    <dbReference type="NCBI Taxonomy" id="1122985"/>
    <lineage>
        <taxon>Bacteria</taxon>
        <taxon>Pseudomonadati</taxon>
        <taxon>Bacteroidota</taxon>
        <taxon>Bacteroidia</taxon>
        <taxon>Bacteroidales</taxon>
        <taxon>Prevotellaceae</taxon>
        <taxon>Hoylesella</taxon>
    </lineage>
</organism>